<dbReference type="InterPro" id="IPR001646">
    <property type="entry name" value="5peptide_repeat"/>
</dbReference>
<keyword evidence="1" id="KW-0472">Membrane</keyword>
<evidence type="ECO:0008006" key="4">
    <source>
        <dbReference type="Google" id="ProtNLM"/>
    </source>
</evidence>
<keyword evidence="3" id="KW-1185">Reference proteome</keyword>
<organism evidence="2 3">
    <name type="scientific">Streptomyces cirratus</name>
    <dbReference type="NCBI Taxonomy" id="68187"/>
    <lineage>
        <taxon>Bacteria</taxon>
        <taxon>Bacillati</taxon>
        <taxon>Actinomycetota</taxon>
        <taxon>Actinomycetes</taxon>
        <taxon>Kitasatosporales</taxon>
        <taxon>Streptomycetaceae</taxon>
        <taxon>Streptomyces</taxon>
    </lineage>
</organism>
<accession>A0ABQ3EW09</accession>
<keyword evidence="1" id="KW-0812">Transmembrane</keyword>
<gene>
    <name evidence="2" type="ORF">GCM10010347_42030</name>
</gene>
<dbReference type="EMBL" id="BMVP01000008">
    <property type="protein sequence ID" value="GHB67529.1"/>
    <property type="molecule type" value="Genomic_DNA"/>
</dbReference>
<evidence type="ECO:0000313" key="3">
    <source>
        <dbReference type="Proteomes" id="UP000642673"/>
    </source>
</evidence>
<dbReference type="Pfam" id="PF00805">
    <property type="entry name" value="Pentapeptide"/>
    <property type="match status" value="1"/>
</dbReference>
<proteinExistence type="predicted"/>
<evidence type="ECO:0000313" key="2">
    <source>
        <dbReference type="EMBL" id="GHB67529.1"/>
    </source>
</evidence>
<evidence type="ECO:0000256" key="1">
    <source>
        <dbReference type="SAM" id="Phobius"/>
    </source>
</evidence>
<name>A0ABQ3EW09_9ACTN</name>
<dbReference type="SUPFAM" id="SSF141571">
    <property type="entry name" value="Pentapeptide repeat-like"/>
    <property type="match status" value="1"/>
</dbReference>
<protein>
    <recommendedName>
        <fullName evidence="4">Pentapeptide repeat-containing protein</fullName>
    </recommendedName>
</protein>
<dbReference type="Proteomes" id="UP000642673">
    <property type="component" value="Unassembled WGS sequence"/>
</dbReference>
<dbReference type="Gene3D" id="2.160.20.80">
    <property type="entry name" value="E3 ubiquitin-protein ligase SopA"/>
    <property type="match status" value="1"/>
</dbReference>
<comment type="caution">
    <text evidence="2">The sequence shown here is derived from an EMBL/GenBank/DDBJ whole genome shotgun (WGS) entry which is preliminary data.</text>
</comment>
<keyword evidence="1" id="KW-1133">Transmembrane helix</keyword>
<feature type="transmembrane region" description="Helical" evidence="1">
    <location>
        <begin position="43"/>
        <end position="60"/>
    </location>
</feature>
<reference evidence="3" key="1">
    <citation type="journal article" date="2019" name="Int. J. Syst. Evol. Microbiol.">
        <title>The Global Catalogue of Microorganisms (GCM) 10K type strain sequencing project: providing services to taxonomists for standard genome sequencing and annotation.</title>
        <authorList>
            <consortium name="The Broad Institute Genomics Platform"/>
            <consortium name="The Broad Institute Genome Sequencing Center for Infectious Disease"/>
            <person name="Wu L."/>
            <person name="Ma J."/>
        </authorList>
    </citation>
    <scope>NUCLEOTIDE SEQUENCE [LARGE SCALE GENOMIC DNA]</scope>
    <source>
        <strain evidence="3">JCM 4738</strain>
    </source>
</reference>
<sequence length="356" mass="38810">MLLLSAFAVGIVAAMFWLMLGRPRLDAAGPLKPGDVYDGIKIALAIVAGAGGVVALVVGYRRQHLNEVSEEREHGRSFTDRFGAAANQLGADQPAARMAGAYAMARLADEWRQERQTCIDVLCGYLRMPHAPDAPVDEAGFTAWQSEREIRKTVLRLIGAHLRDDSPESWQGYDLDFTGAVLDEADFRGARFTGGDIIFIKALFVARDHDQVVFDEVAFADGSYVYFRLAEFRSGTVRFDRTVFSGGWVTFDAARFTGARVNFRDVAFGAGEVRFEDAEFSDGLVDFAGSTFTGAIVDFGEHRLESLHVTVPPARFTGGTVDLSRTATFTHPPRFGLRTAPGGLLLPPGTHIGDLP</sequence>